<evidence type="ECO:0000256" key="1">
    <source>
        <dbReference type="ARBA" id="ARBA00001946"/>
    </source>
</evidence>
<dbReference type="EMBL" id="JBIGHV010000003">
    <property type="protein sequence ID" value="MFG6430056.1"/>
    <property type="molecule type" value="Genomic_DNA"/>
</dbReference>
<dbReference type="Pfam" id="PF01850">
    <property type="entry name" value="PIN"/>
    <property type="match status" value="1"/>
</dbReference>
<evidence type="ECO:0000313" key="11">
    <source>
        <dbReference type="Proteomes" id="UP001606210"/>
    </source>
</evidence>
<keyword evidence="4 8" id="KW-0479">Metal-binding</keyword>
<dbReference type="CDD" id="cd18731">
    <property type="entry name" value="PIN_NgFitB-like"/>
    <property type="match status" value="1"/>
</dbReference>
<evidence type="ECO:0000256" key="6">
    <source>
        <dbReference type="ARBA" id="ARBA00022842"/>
    </source>
</evidence>
<feature type="binding site" evidence="8">
    <location>
        <position position="105"/>
    </location>
    <ligand>
        <name>Mg(2+)</name>
        <dbReference type="ChEBI" id="CHEBI:18420"/>
    </ligand>
</feature>
<keyword evidence="2 8" id="KW-1277">Toxin-antitoxin system</keyword>
<comment type="function">
    <text evidence="8">Toxic component of a toxin-antitoxin (TA) system. An RNase.</text>
</comment>
<evidence type="ECO:0000256" key="5">
    <source>
        <dbReference type="ARBA" id="ARBA00022801"/>
    </source>
</evidence>
<gene>
    <name evidence="8" type="primary">vapC</name>
    <name evidence="10" type="ORF">ACG00Y_09050</name>
</gene>
<organism evidence="10 11">
    <name type="scientific">Pelomonas parva</name>
    <dbReference type="NCBI Taxonomy" id="3299032"/>
    <lineage>
        <taxon>Bacteria</taxon>
        <taxon>Pseudomonadati</taxon>
        <taxon>Pseudomonadota</taxon>
        <taxon>Betaproteobacteria</taxon>
        <taxon>Burkholderiales</taxon>
        <taxon>Sphaerotilaceae</taxon>
        <taxon>Roseateles</taxon>
    </lineage>
</organism>
<evidence type="ECO:0000313" key="10">
    <source>
        <dbReference type="EMBL" id="MFG6430056.1"/>
    </source>
</evidence>
<keyword evidence="3 8" id="KW-0540">Nuclease</keyword>
<keyword evidence="8" id="KW-0800">Toxin</keyword>
<sequence>MKLLLDTNVLSELLRASPDANVTAWFAAQHAEALFVSAVTQAEMLFGASLLPGGRRRAQLEQQLHAMFDEDFARRVLPFDSDAARIYAGVVSGRRQAGRPISQFDAQIAAIALAQRAGLVTRNVEDFEDCGLTLLNPWTQLT</sequence>
<feature type="binding site" evidence="8">
    <location>
        <position position="6"/>
    </location>
    <ligand>
        <name>Mg(2+)</name>
        <dbReference type="ChEBI" id="CHEBI:18420"/>
    </ligand>
</feature>
<keyword evidence="11" id="KW-1185">Reference proteome</keyword>
<evidence type="ECO:0000256" key="3">
    <source>
        <dbReference type="ARBA" id="ARBA00022722"/>
    </source>
</evidence>
<evidence type="ECO:0000256" key="4">
    <source>
        <dbReference type="ARBA" id="ARBA00022723"/>
    </source>
</evidence>
<proteinExistence type="inferred from homology"/>
<keyword evidence="6 8" id="KW-0460">Magnesium</keyword>
<dbReference type="InterPro" id="IPR029060">
    <property type="entry name" value="PIN-like_dom_sf"/>
</dbReference>
<dbReference type="SUPFAM" id="SSF88723">
    <property type="entry name" value="PIN domain-like"/>
    <property type="match status" value="1"/>
</dbReference>
<accession>A0ABW7F0B2</accession>
<dbReference type="EC" id="3.1.-.-" evidence="8"/>
<comment type="similarity">
    <text evidence="7 8">Belongs to the PINc/VapC protein family.</text>
</comment>
<dbReference type="InterPro" id="IPR050556">
    <property type="entry name" value="Type_II_TA_system_RNase"/>
</dbReference>
<evidence type="ECO:0000256" key="8">
    <source>
        <dbReference type="HAMAP-Rule" id="MF_00265"/>
    </source>
</evidence>
<evidence type="ECO:0000259" key="9">
    <source>
        <dbReference type="Pfam" id="PF01850"/>
    </source>
</evidence>
<dbReference type="PANTHER" id="PTHR33653">
    <property type="entry name" value="RIBONUCLEASE VAPC2"/>
    <property type="match status" value="1"/>
</dbReference>
<dbReference type="RefSeq" id="WP_394478030.1">
    <property type="nucleotide sequence ID" value="NZ_JBIGHV010000003.1"/>
</dbReference>
<evidence type="ECO:0000256" key="2">
    <source>
        <dbReference type="ARBA" id="ARBA00022649"/>
    </source>
</evidence>
<comment type="cofactor">
    <cofactor evidence="1 8">
        <name>Mg(2+)</name>
        <dbReference type="ChEBI" id="CHEBI:18420"/>
    </cofactor>
</comment>
<feature type="domain" description="PIN" evidence="9">
    <location>
        <begin position="4"/>
        <end position="124"/>
    </location>
</feature>
<dbReference type="PANTHER" id="PTHR33653:SF1">
    <property type="entry name" value="RIBONUCLEASE VAPC2"/>
    <property type="match status" value="1"/>
</dbReference>
<comment type="caution">
    <text evidence="10">The sequence shown here is derived from an EMBL/GenBank/DDBJ whole genome shotgun (WGS) entry which is preliminary data.</text>
</comment>
<evidence type="ECO:0000256" key="7">
    <source>
        <dbReference type="ARBA" id="ARBA00038093"/>
    </source>
</evidence>
<dbReference type="Gene3D" id="3.40.50.1010">
    <property type="entry name" value="5'-nuclease"/>
    <property type="match status" value="1"/>
</dbReference>
<reference evidence="10 11" key="1">
    <citation type="submission" date="2024-08" db="EMBL/GenBank/DDBJ databases">
        <authorList>
            <person name="Lu H."/>
        </authorList>
    </citation>
    <scope>NUCLEOTIDE SEQUENCE [LARGE SCALE GENOMIC DNA]</scope>
    <source>
        <strain evidence="10 11">LYH14W</strain>
    </source>
</reference>
<dbReference type="Proteomes" id="UP001606210">
    <property type="component" value="Unassembled WGS sequence"/>
</dbReference>
<protein>
    <recommendedName>
        <fullName evidence="8">Ribonuclease VapC</fullName>
        <shortName evidence="8">RNase VapC</shortName>
        <ecNumber evidence="8">3.1.-.-</ecNumber>
    </recommendedName>
    <alternativeName>
        <fullName evidence="8">Toxin VapC</fullName>
    </alternativeName>
</protein>
<name>A0ABW7F0B2_9BURK</name>
<dbReference type="InterPro" id="IPR002716">
    <property type="entry name" value="PIN_dom"/>
</dbReference>
<dbReference type="InterPro" id="IPR022907">
    <property type="entry name" value="VapC_family"/>
</dbReference>
<dbReference type="HAMAP" id="MF_00265">
    <property type="entry name" value="VapC_Nob1"/>
    <property type="match status" value="1"/>
</dbReference>
<keyword evidence="5 8" id="KW-0378">Hydrolase</keyword>